<dbReference type="PANTHER" id="PTHR43177">
    <property type="entry name" value="PROTEIN NRFC"/>
    <property type="match status" value="1"/>
</dbReference>
<reference evidence="6 7" key="1">
    <citation type="submission" date="2020-08" db="EMBL/GenBank/DDBJ databases">
        <title>Acidobacteriota in marine sediments use diverse sulfur dissimilation pathways.</title>
        <authorList>
            <person name="Wasmund K."/>
        </authorList>
    </citation>
    <scope>NUCLEOTIDE SEQUENCE [LARGE SCALE GENOMIC DNA]</scope>
    <source>
        <strain evidence="6">MAG AM3-A</strain>
    </source>
</reference>
<dbReference type="GO" id="GO:0046872">
    <property type="term" value="F:metal ion binding"/>
    <property type="evidence" value="ECO:0007669"/>
    <property type="project" value="UniProtKB-KW"/>
</dbReference>
<keyword evidence="1" id="KW-0004">4Fe-4S</keyword>
<dbReference type="SUPFAM" id="SSF54862">
    <property type="entry name" value="4Fe-4S ferredoxins"/>
    <property type="match status" value="1"/>
</dbReference>
<keyword evidence="2" id="KW-0479">Metal-binding</keyword>
<dbReference type="CDD" id="cd10551">
    <property type="entry name" value="PsrB"/>
    <property type="match status" value="1"/>
</dbReference>
<feature type="domain" description="4Fe-4S ferredoxin-type" evidence="5">
    <location>
        <begin position="21"/>
        <end position="50"/>
    </location>
</feature>
<evidence type="ECO:0000313" key="6">
    <source>
        <dbReference type="EMBL" id="MBD3870486.1"/>
    </source>
</evidence>
<protein>
    <submittedName>
        <fullName evidence="6">4Fe-4S dicluster domain-containing protein</fullName>
    </submittedName>
</protein>
<dbReference type="InterPro" id="IPR050954">
    <property type="entry name" value="ET_IronSulfur_Cluster-Binding"/>
</dbReference>
<evidence type="ECO:0000256" key="3">
    <source>
        <dbReference type="ARBA" id="ARBA00023004"/>
    </source>
</evidence>
<dbReference type="Pfam" id="PF13247">
    <property type="entry name" value="Fer4_11"/>
    <property type="match status" value="2"/>
</dbReference>
<accession>A0A8J7C4X7</accession>
<evidence type="ECO:0000259" key="5">
    <source>
        <dbReference type="PROSITE" id="PS51379"/>
    </source>
</evidence>
<proteinExistence type="predicted"/>
<comment type="caution">
    <text evidence="6">The sequence shown here is derived from an EMBL/GenBank/DDBJ whole genome shotgun (WGS) entry which is preliminary data.</text>
</comment>
<dbReference type="Gene3D" id="3.30.70.20">
    <property type="match status" value="2"/>
</dbReference>
<gene>
    <name evidence="6" type="ORF">IFJ97_03915</name>
</gene>
<dbReference type="EMBL" id="JACXWA010000063">
    <property type="protein sequence ID" value="MBD3870486.1"/>
    <property type="molecule type" value="Genomic_DNA"/>
</dbReference>
<keyword evidence="4" id="KW-0411">Iron-sulfur</keyword>
<evidence type="ECO:0000256" key="2">
    <source>
        <dbReference type="ARBA" id="ARBA00022723"/>
    </source>
</evidence>
<feature type="non-terminal residue" evidence="6">
    <location>
        <position position="1"/>
    </location>
</feature>
<dbReference type="InterPro" id="IPR017896">
    <property type="entry name" value="4Fe4S_Fe-S-bd"/>
</dbReference>
<evidence type="ECO:0000256" key="1">
    <source>
        <dbReference type="ARBA" id="ARBA00022485"/>
    </source>
</evidence>
<organism evidence="6 7">
    <name type="scientific">Candidatus Sulfomarinibacter kjeldsenii</name>
    <dbReference type="NCBI Taxonomy" id="2885994"/>
    <lineage>
        <taxon>Bacteria</taxon>
        <taxon>Pseudomonadati</taxon>
        <taxon>Acidobacteriota</taxon>
        <taxon>Thermoanaerobaculia</taxon>
        <taxon>Thermoanaerobaculales</taxon>
        <taxon>Candidatus Sulfomarinibacteraceae</taxon>
        <taxon>Candidatus Sulfomarinibacter</taxon>
    </lineage>
</organism>
<dbReference type="GO" id="GO:0051539">
    <property type="term" value="F:4 iron, 4 sulfur cluster binding"/>
    <property type="evidence" value="ECO:0007669"/>
    <property type="project" value="UniProtKB-KW"/>
</dbReference>
<dbReference type="Proteomes" id="UP000598633">
    <property type="component" value="Unassembled WGS sequence"/>
</dbReference>
<evidence type="ECO:0000313" key="7">
    <source>
        <dbReference type="Proteomes" id="UP000598633"/>
    </source>
</evidence>
<dbReference type="InterPro" id="IPR017900">
    <property type="entry name" value="4Fe4S_Fe_S_CS"/>
</dbReference>
<sequence length="143" mass="16522">CRHPACVKVCPVKATWQEPDGIVVIDSDWCIGCRCCMSACPYGARHFNWSEPTIPSAELNPDTHYLGNRPRPKGVVEKCTFCIHRTRKGRYPACVEICPVGARKFGNLLDEKSEMRYLLREKRVFVLKDELNTQPRFYYFYAT</sequence>
<evidence type="ECO:0000256" key="4">
    <source>
        <dbReference type="ARBA" id="ARBA00023014"/>
    </source>
</evidence>
<dbReference type="AlphaFoldDB" id="A0A8J7C4X7"/>
<dbReference type="PANTHER" id="PTHR43177:SF3">
    <property type="entry name" value="PROTEIN NRFC HOMOLOG"/>
    <property type="match status" value="1"/>
</dbReference>
<keyword evidence="3" id="KW-0408">Iron</keyword>
<name>A0A8J7C4X7_9BACT</name>
<dbReference type="PROSITE" id="PS00198">
    <property type="entry name" value="4FE4S_FER_1"/>
    <property type="match status" value="1"/>
</dbReference>
<dbReference type="PROSITE" id="PS51379">
    <property type="entry name" value="4FE4S_FER_2"/>
    <property type="match status" value="1"/>
</dbReference>